<accession>A0A2I3S7A8</accession>
<dbReference type="PaxDb" id="9598-ENSPTRP00000020863"/>
<dbReference type="SUPFAM" id="SSF57414">
    <property type="entry name" value="Hairpin loop containing domain-like"/>
    <property type="match status" value="1"/>
</dbReference>
<evidence type="ECO:0000259" key="6">
    <source>
        <dbReference type="PROSITE" id="PS50948"/>
    </source>
</evidence>
<dbReference type="AlphaFoldDB" id="A0A2I3S7A8"/>
<dbReference type="InParanoid" id="A0A2I3S7A8"/>
<reference evidence="7" key="2">
    <citation type="submission" date="2025-08" db="UniProtKB">
        <authorList>
            <consortium name="Ensembl"/>
        </authorList>
    </citation>
    <scope>IDENTIFICATION</scope>
</reference>
<evidence type="ECO:0000256" key="3">
    <source>
        <dbReference type="ARBA" id="ARBA00022729"/>
    </source>
</evidence>
<feature type="chain" id="PRO_5014149171" description="Apple domain-containing protein" evidence="5">
    <location>
        <begin position="20"/>
        <end position="150"/>
    </location>
</feature>
<keyword evidence="2" id="KW-0964">Secreted</keyword>
<evidence type="ECO:0000256" key="5">
    <source>
        <dbReference type="SAM" id="SignalP"/>
    </source>
</evidence>
<protein>
    <recommendedName>
        <fullName evidence="6">Apple domain-containing protein</fullName>
    </recommendedName>
</protein>
<evidence type="ECO:0000256" key="4">
    <source>
        <dbReference type="ARBA" id="ARBA00023157"/>
    </source>
</evidence>
<gene>
    <name evidence="7" type="primary">LOC745271</name>
</gene>
<dbReference type="Ensembl" id="ENSPTRT00000101602.1">
    <property type="protein sequence ID" value="ENSPTRP00000072935.1"/>
    <property type="gene ID" value="ENSPTRG00000048450.1"/>
</dbReference>
<dbReference type="InterPro" id="IPR003609">
    <property type="entry name" value="Pan_app"/>
</dbReference>
<evidence type="ECO:0000313" key="8">
    <source>
        <dbReference type="Proteomes" id="UP000002277"/>
    </source>
</evidence>
<dbReference type="GO" id="GO:0005576">
    <property type="term" value="C:extracellular region"/>
    <property type="evidence" value="ECO:0007669"/>
    <property type="project" value="UniProtKB-SubCell"/>
</dbReference>
<dbReference type="Gene3D" id="3.50.4.10">
    <property type="entry name" value="Hepatocyte Growth Factor"/>
    <property type="match status" value="1"/>
</dbReference>
<name>A0A2I3S7A8_PANTR</name>
<comment type="subcellular location">
    <subcellularLocation>
        <location evidence="1">Secreted</location>
    </subcellularLocation>
</comment>
<dbReference type="CDD" id="cd01099">
    <property type="entry name" value="PAN_AP_HGF"/>
    <property type="match status" value="1"/>
</dbReference>
<dbReference type="PROSITE" id="PS50948">
    <property type="entry name" value="PAN"/>
    <property type="match status" value="1"/>
</dbReference>
<keyword evidence="3 5" id="KW-0732">Signal</keyword>
<dbReference type="EMBL" id="AACZ04055769">
    <property type="status" value="NOT_ANNOTATED_CDS"/>
    <property type="molecule type" value="Genomic_DNA"/>
</dbReference>
<dbReference type="Pfam" id="PF00024">
    <property type="entry name" value="PAN_1"/>
    <property type="match status" value="1"/>
</dbReference>
<evidence type="ECO:0000313" key="7">
    <source>
        <dbReference type="Ensembl" id="ENSPTRP00000072935.1"/>
    </source>
</evidence>
<evidence type="ECO:0000256" key="1">
    <source>
        <dbReference type="ARBA" id="ARBA00004613"/>
    </source>
</evidence>
<dbReference type="FunFam" id="3.50.4.10:FF:000011">
    <property type="entry name" value="Plasminogen"/>
    <property type="match status" value="1"/>
</dbReference>
<dbReference type="Bgee" id="ENSPTRG00000048450">
    <property type="expression patterns" value="Expressed in liver and 5 other cell types or tissues"/>
</dbReference>
<organism evidence="7 8">
    <name type="scientific">Pan troglodytes</name>
    <name type="common">Chimpanzee</name>
    <dbReference type="NCBI Taxonomy" id="9598"/>
    <lineage>
        <taxon>Eukaryota</taxon>
        <taxon>Metazoa</taxon>
        <taxon>Chordata</taxon>
        <taxon>Craniata</taxon>
        <taxon>Vertebrata</taxon>
        <taxon>Euteleostomi</taxon>
        <taxon>Mammalia</taxon>
        <taxon>Eutheria</taxon>
        <taxon>Euarchontoglires</taxon>
        <taxon>Primates</taxon>
        <taxon>Haplorrhini</taxon>
        <taxon>Catarrhini</taxon>
        <taxon>Hominidae</taxon>
        <taxon>Pan</taxon>
    </lineage>
</organism>
<proteinExistence type="predicted"/>
<feature type="domain" description="Apple" evidence="6">
    <location>
        <begin position="16"/>
        <end position="99"/>
    </location>
</feature>
<keyword evidence="8" id="KW-1185">Reference proteome</keyword>
<dbReference type="Proteomes" id="UP000002277">
    <property type="component" value="Chromosome 2A"/>
</dbReference>
<dbReference type="GeneTree" id="ENSGT00940000155208"/>
<feature type="signal peptide" evidence="5">
    <location>
        <begin position="1"/>
        <end position="19"/>
    </location>
</feature>
<evidence type="ECO:0000256" key="2">
    <source>
        <dbReference type="ARBA" id="ARBA00022525"/>
    </source>
</evidence>
<sequence>MEHKEVVLLLLLFLKSGQGEPLDDYVNTQGASLFSVTKKQLGAGSREECAAKCEEDKEFTCRAFQYHSKEQQRVIMAENRKKSSIIIRTRDVVLFEKKGEYIFFLLLLLSSPSSHSSSFSVLSLIYETTGGRRYGVVKLNSELGRDLITN</sequence>
<reference evidence="7 8" key="1">
    <citation type="journal article" date="2005" name="Nature">
        <title>Initial sequence of the chimpanzee genome and comparison with the human genome.</title>
        <authorList>
            <consortium name="Chimpanzee sequencing and analysis consortium"/>
        </authorList>
    </citation>
    <scope>NUCLEOTIDE SEQUENCE [LARGE SCALE GENOMIC DNA]</scope>
</reference>
<reference evidence="7" key="3">
    <citation type="submission" date="2025-09" db="UniProtKB">
        <authorList>
            <consortium name="Ensembl"/>
        </authorList>
    </citation>
    <scope>IDENTIFICATION</scope>
</reference>
<keyword evidence="4" id="KW-1015">Disulfide bond</keyword>
<dbReference type="SMART" id="SM00473">
    <property type="entry name" value="PAN_AP"/>
    <property type="match status" value="1"/>
</dbReference>